<accession>A0A4P8XVR5</accession>
<dbReference type="RefSeq" id="WP_138157268.1">
    <property type="nucleotide sequence ID" value="NZ_CP039381.1"/>
</dbReference>
<evidence type="ECO:0000313" key="1">
    <source>
        <dbReference type="EMBL" id="QCT07225.1"/>
    </source>
</evidence>
<dbReference type="KEGG" id="ruj:E5Z56_07575"/>
<dbReference type="Gene3D" id="1.10.1070.20">
    <property type="match status" value="1"/>
</dbReference>
<dbReference type="AlphaFoldDB" id="A0A4P8XVR5"/>
<proteinExistence type="predicted"/>
<dbReference type="EMBL" id="CP039381">
    <property type="protein sequence ID" value="QCT07225.1"/>
    <property type="molecule type" value="Genomic_DNA"/>
</dbReference>
<protein>
    <submittedName>
        <fullName evidence="1">XRE family transcriptional regulator</fullName>
    </submittedName>
</protein>
<dbReference type="Proteomes" id="UP000301475">
    <property type="component" value="Chromosome"/>
</dbReference>
<keyword evidence="2" id="KW-1185">Reference proteome</keyword>
<sequence length="374" mass="43248">MSYILKQYDTPLIKFNINKDAFGISTEILWVNEEKRNLLPLSLNKNLDNLSSWLRHRTIPSNRAFVENFLAKLGLNEKDTKGIIDICKGLSLNDSYWIVDENFKGTFANNNLYDNRFSQTLSLMAFTGYGSYVKSTFRSSPEFTTGGMLAKCWRRVKGKILLYKSGTQGFANSGKEPYSEYYAYQIAETMGLDFVKYNLSKWKGFLCSTCELFTDKNTSYIPVAYIVNGNNLKDILVYYKNLGEKYYNSLVSMLVFDAIICNQDRHLGNFGFLVDNKENKIIGTAPIFDNGLSLFCYAMKDDIENLDKYAETRFPALYENFVDVAKELITPIQQEQLKRLIGFKFKKHSRYNLDKNRLKAIENFIQKRVLELLN</sequence>
<gene>
    <name evidence="1" type="ORF">E5Z56_07575</name>
</gene>
<reference evidence="1 2" key="1">
    <citation type="submission" date="2019-04" db="EMBL/GenBank/DDBJ databases">
        <authorList>
            <person name="Embree M."/>
            <person name="Gaffney J.R."/>
        </authorList>
    </citation>
    <scope>NUCLEOTIDE SEQUENCE [LARGE SCALE GENOMIC DNA]</scope>
    <source>
        <strain evidence="1 2">JE7A12</strain>
    </source>
</reference>
<organism evidence="1 2">
    <name type="scientific">Ruminococcus bovis</name>
    <dbReference type="NCBI Taxonomy" id="2564099"/>
    <lineage>
        <taxon>Bacteria</taxon>
        <taxon>Bacillati</taxon>
        <taxon>Bacillota</taxon>
        <taxon>Clostridia</taxon>
        <taxon>Eubacteriales</taxon>
        <taxon>Oscillospiraceae</taxon>
        <taxon>Ruminococcus</taxon>
    </lineage>
</organism>
<name>A0A4P8XVR5_9FIRM</name>
<dbReference type="OrthoDB" id="9812605at2"/>
<evidence type="ECO:0000313" key="2">
    <source>
        <dbReference type="Proteomes" id="UP000301475"/>
    </source>
</evidence>